<evidence type="ECO:0000313" key="11">
    <source>
        <dbReference type="Proteomes" id="UP000290092"/>
    </source>
</evidence>
<protein>
    <recommendedName>
        <fullName evidence="2">histidine kinase</fullName>
        <ecNumber evidence="2">2.7.13.3</ecNumber>
    </recommendedName>
</protein>
<dbReference type="SUPFAM" id="SSF55874">
    <property type="entry name" value="ATPase domain of HSP90 chaperone/DNA topoisomerase II/histidine kinase"/>
    <property type="match status" value="1"/>
</dbReference>
<evidence type="ECO:0000256" key="5">
    <source>
        <dbReference type="ARBA" id="ARBA00022741"/>
    </source>
</evidence>
<dbReference type="Pfam" id="PF00512">
    <property type="entry name" value="HisKA"/>
    <property type="match status" value="1"/>
</dbReference>
<dbReference type="GO" id="GO:0005524">
    <property type="term" value="F:ATP binding"/>
    <property type="evidence" value="ECO:0007669"/>
    <property type="project" value="UniProtKB-KW"/>
</dbReference>
<evidence type="ECO:0000313" key="10">
    <source>
        <dbReference type="EMBL" id="RXK14999.1"/>
    </source>
</evidence>
<evidence type="ECO:0000256" key="4">
    <source>
        <dbReference type="ARBA" id="ARBA00022679"/>
    </source>
</evidence>
<dbReference type="PANTHER" id="PTHR43065:SF10">
    <property type="entry name" value="PEROXIDE STRESS-ACTIVATED HISTIDINE KINASE MAK3"/>
    <property type="match status" value="1"/>
</dbReference>
<dbReference type="CDD" id="cd00082">
    <property type="entry name" value="HisKA"/>
    <property type="match status" value="1"/>
</dbReference>
<evidence type="ECO:0000256" key="2">
    <source>
        <dbReference type="ARBA" id="ARBA00012438"/>
    </source>
</evidence>
<keyword evidence="6" id="KW-0418">Kinase</keyword>
<keyword evidence="8" id="KW-0902">Two-component regulatory system</keyword>
<comment type="catalytic activity">
    <reaction evidence="1">
        <text>ATP + protein L-histidine = ADP + protein N-phospho-L-histidine.</text>
        <dbReference type="EC" id="2.7.13.3"/>
    </reaction>
</comment>
<dbReference type="InterPro" id="IPR003594">
    <property type="entry name" value="HATPase_dom"/>
</dbReference>
<evidence type="ECO:0000256" key="7">
    <source>
        <dbReference type="ARBA" id="ARBA00022840"/>
    </source>
</evidence>
<dbReference type="Gene3D" id="1.10.287.130">
    <property type="match status" value="1"/>
</dbReference>
<organism evidence="10 11">
    <name type="scientific">Malaciobacter mytili LMG 24559</name>
    <dbReference type="NCBI Taxonomy" id="1032238"/>
    <lineage>
        <taxon>Bacteria</taxon>
        <taxon>Pseudomonadati</taxon>
        <taxon>Campylobacterota</taxon>
        <taxon>Epsilonproteobacteria</taxon>
        <taxon>Campylobacterales</taxon>
        <taxon>Arcobacteraceae</taxon>
        <taxon>Malaciobacter</taxon>
    </lineage>
</organism>
<dbReference type="PANTHER" id="PTHR43065">
    <property type="entry name" value="SENSOR HISTIDINE KINASE"/>
    <property type="match status" value="1"/>
</dbReference>
<dbReference type="EC" id="2.7.13.3" evidence="2"/>
<dbReference type="Gene3D" id="3.30.450.20">
    <property type="entry name" value="PAS domain"/>
    <property type="match status" value="1"/>
</dbReference>
<evidence type="ECO:0000256" key="1">
    <source>
        <dbReference type="ARBA" id="ARBA00000085"/>
    </source>
</evidence>
<keyword evidence="11" id="KW-1185">Reference proteome</keyword>
<name>A0AAX2AE86_9BACT</name>
<evidence type="ECO:0000259" key="9">
    <source>
        <dbReference type="PROSITE" id="PS50109"/>
    </source>
</evidence>
<dbReference type="InterPro" id="IPR036890">
    <property type="entry name" value="HATPase_C_sf"/>
</dbReference>
<gene>
    <name evidence="10" type="ORF">CP985_10680</name>
</gene>
<proteinExistence type="predicted"/>
<dbReference type="InterPro" id="IPR003661">
    <property type="entry name" value="HisK_dim/P_dom"/>
</dbReference>
<evidence type="ECO:0000256" key="6">
    <source>
        <dbReference type="ARBA" id="ARBA00022777"/>
    </source>
</evidence>
<dbReference type="PROSITE" id="PS50109">
    <property type="entry name" value="HIS_KIN"/>
    <property type="match status" value="1"/>
</dbReference>
<dbReference type="PRINTS" id="PR00344">
    <property type="entry name" value="BCTRLSENSOR"/>
</dbReference>
<dbReference type="SUPFAM" id="SSF55785">
    <property type="entry name" value="PYP-like sensor domain (PAS domain)"/>
    <property type="match status" value="1"/>
</dbReference>
<evidence type="ECO:0000256" key="3">
    <source>
        <dbReference type="ARBA" id="ARBA00022553"/>
    </source>
</evidence>
<dbReference type="SUPFAM" id="SSF47384">
    <property type="entry name" value="Homodimeric domain of signal transducing histidine kinase"/>
    <property type="match status" value="1"/>
</dbReference>
<keyword evidence="3" id="KW-0597">Phosphoprotein</keyword>
<dbReference type="GO" id="GO:0000155">
    <property type="term" value="F:phosphorelay sensor kinase activity"/>
    <property type="evidence" value="ECO:0007669"/>
    <property type="project" value="InterPro"/>
</dbReference>
<feature type="domain" description="Histidine kinase" evidence="9">
    <location>
        <begin position="142"/>
        <end position="355"/>
    </location>
</feature>
<dbReference type="Proteomes" id="UP000290092">
    <property type="component" value="Unassembled WGS sequence"/>
</dbReference>
<dbReference type="Pfam" id="PF02518">
    <property type="entry name" value="HATPase_c"/>
    <property type="match status" value="1"/>
</dbReference>
<dbReference type="AlphaFoldDB" id="A0AAX2AE86"/>
<dbReference type="InterPro" id="IPR035965">
    <property type="entry name" value="PAS-like_dom_sf"/>
</dbReference>
<accession>A0AAX2AE86</accession>
<dbReference type="InterPro" id="IPR004358">
    <property type="entry name" value="Sig_transdc_His_kin-like_C"/>
</dbReference>
<comment type="caution">
    <text evidence="10">The sequence shown here is derived from an EMBL/GenBank/DDBJ whole genome shotgun (WGS) entry which is preliminary data.</text>
</comment>
<dbReference type="SMART" id="SM00387">
    <property type="entry name" value="HATPase_c"/>
    <property type="match status" value="1"/>
</dbReference>
<dbReference type="InterPro" id="IPR036097">
    <property type="entry name" value="HisK_dim/P_sf"/>
</dbReference>
<sequence>MELYMQKNKQNNIFDDINIILDSTIEGIIIIEKGFIVNVNDSLIQILEYKTKDELIGNLATGVLIPSTTEKFIEYNRHIFQEVTLVSNNGDLIPAIIKIKDIKLKNNNYKVVSILDLREFKQKEMLLFKQSRLAAMGEMISMIAHQWRQPLSAIGSVVSRLKFKLATNKIDKEDLNEKLNEVNNYLQYMSKTIDDFRNFFKDDKQKEFLDLNETINNAISMLKPTLESHNIILDKQNIALSKILAYKNEVIQVILNVLNNAIDAIIENEIKEGKITITLEEKNNYQRVYIKDNAGGVPKEIINRIFEPYFSTKINKNGTGLGLHMCKIILEKHLNGTIDVKNEKNAACFIIEFKI</sequence>
<keyword evidence="4" id="KW-0808">Transferase</keyword>
<evidence type="ECO:0000256" key="8">
    <source>
        <dbReference type="ARBA" id="ARBA00023012"/>
    </source>
</evidence>
<dbReference type="Gene3D" id="3.30.565.10">
    <property type="entry name" value="Histidine kinase-like ATPase, C-terminal domain"/>
    <property type="match status" value="1"/>
</dbReference>
<keyword evidence="7" id="KW-0067">ATP-binding</keyword>
<dbReference type="InterPro" id="IPR005467">
    <property type="entry name" value="His_kinase_dom"/>
</dbReference>
<dbReference type="EMBL" id="NXID01000044">
    <property type="protein sequence ID" value="RXK14999.1"/>
    <property type="molecule type" value="Genomic_DNA"/>
</dbReference>
<reference evidence="10 11" key="1">
    <citation type="submission" date="2017-09" db="EMBL/GenBank/DDBJ databases">
        <title>Genomics of the genus Arcobacter.</title>
        <authorList>
            <person name="Perez-Cataluna A."/>
            <person name="Figueras M.J."/>
            <person name="Salas-Masso N."/>
        </authorList>
    </citation>
    <scope>NUCLEOTIDE SEQUENCE [LARGE SCALE GENOMIC DNA]</scope>
    <source>
        <strain evidence="10 11">CECT 7386</strain>
    </source>
</reference>
<keyword evidence="5" id="KW-0547">Nucleotide-binding</keyword>